<dbReference type="EMBL" id="FNRA01000001">
    <property type="protein sequence ID" value="SDZ81287.1"/>
    <property type="molecule type" value="Genomic_DNA"/>
</dbReference>
<dbReference type="RefSeq" id="WP_090554131.1">
    <property type="nucleotide sequence ID" value="NZ_FNRA01000001.1"/>
</dbReference>
<gene>
    <name evidence="5" type="ORF">SAMN05443550_10170</name>
</gene>
<comment type="similarity">
    <text evidence="1 3">Belongs to the short-chain dehydrogenases/reductases (SDR) family.</text>
</comment>
<accession>A0A1H3W2F9</accession>
<name>A0A1H3W2F9_9SPHI</name>
<evidence type="ECO:0000313" key="6">
    <source>
        <dbReference type="Proteomes" id="UP000198850"/>
    </source>
</evidence>
<dbReference type="PANTHER" id="PTHR44196:SF1">
    <property type="entry name" value="DEHYDROGENASE_REDUCTASE SDR FAMILY MEMBER 7B"/>
    <property type="match status" value="1"/>
</dbReference>
<protein>
    <submittedName>
        <fullName evidence="5">3-oxoacyl-[acyl-carrier protein] reductase</fullName>
    </submittedName>
</protein>
<dbReference type="PROSITE" id="PS00061">
    <property type="entry name" value="ADH_SHORT"/>
    <property type="match status" value="1"/>
</dbReference>
<dbReference type="PANTHER" id="PTHR44196">
    <property type="entry name" value="DEHYDROGENASE/REDUCTASE SDR FAMILY MEMBER 7B"/>
    <property type="match status" value="1"/>
</dbReference>
<keyword evidence="2" id="KW-0560">Oxidoreductase</keyword>
<dbReference type="SMART" id="SM00822">
    <property type="entry name" value="PKS_KR"/>
    <property type="match status" value="1"/>
</dbReference>
<dbReference type="InterPro" id="IPR002347">
    <property type="entry name" value="SDR_fam"/>
</dbReference>
<evidence type="ECO:0000259" key="4">
    <source>
        <dbReference type="SMART" id="SM00822"/>
    </source>
</evidence>
<evidence type="ECO:0000256" key="3">
    <source>
        <dbReference type="RuleBase" id="RU000363"/>
    </source>
</evidence>
<keyword evidence="6" id="KW-1185">Reference proteome</keyword>
<dbReference type="GO" id="GO:0016020">
    <property type="term" value="C:membrane"/>
    <property type="evidence" value="ECO:0007669"/>
    <property type="project" value="TreeGrafter"/>
</dbReference>
<dbReference type="InterPro" id="IPR036291">
    <property type="entry name" value="NAD(P)-bd_dom_sf"/>
</dbReference>
<dbReference type="AlphaFoldDB" id="A0A1H3W2F9"/>
<dbReference type="STRING" id="425514.SAMN05443550_10170"/>
<proteinExistence type="inferred from homology"/>
<feature type="domain" description="Ketoreductase" evidence="4">
    <location>
        <begin position="6"/>
        <end position="188"/>
    </location>
</feature>
<dbReference type="GO" id="GO:0016491">
    <property type="term" value="F:oxidoreductase activity"/>
    <property type="evidence" value="ECO:0007669"/>
    <property type="project" value="UniProtKB-KW"/>
</dbReference>
<organism evidence="5 6">
    <name type="scientific">Pedobacter hartonius</name>
    <dbReference type="NCBI Taxonomy" id="425514"/>
    <lineage>
        <taxon>Bacteria</taxon>
        <taxon>Pseudomonadati</taxon>
        <taxon>Bacteroidota</taxon>
        <taxon>Sphingobacteriia</taxon>
        <taxon>Sphingobacteriales</taxon>
        <taxon>Sphingobacteriaceae</taxon>
        <taxon>Pedobacter</taxon>
    </lineage>
</organism>
<evidence type="ECO:0000256" key="1">
    <source>
        <dbReference type="ARBA" id="ARBA00006484"/>
    </source>
</evidence>
<dbReference type="PRINTS" id="PR00080">
    <property type="entry name" value="SDRFAMILY"/>
</dbReference>
<dbReference type="CDD" id="cd05233">
    <property type="entry name" value="SDR_c"/>
    <property type="match status" value="1"/>
</dbReference>
<dbReference type="PRINTS" id="PR00081">
    <property type="entry name" value="GDHRDH"/>
</dbReference>
<dbReference type="Proteomes" id="UP000198850">
    <property type="component" value="Unassembled WGS sequence"/>
</dbReference>
<dbReference type="Gene3D" id="3.40.50.720">
    <property type="entry name" value="NAD(P)-binding Rossmann-like Domain"/>
    <property type="match status" value="1"/>
</dbReference>
<dbReference type="Pfam" id="PF00106">
    <property type="entry name" value="adh_short"/>
    <property type="match status" value="1"/>
</dbReference>
<evidence type="ECO:0000313" key="5">
    <source>
        <dbReference type="EMBL" id="SDZ81287.1"/>
    </source>
</evidence>
<dbReference type="InterPro" id="IPR057326">
    <property type="entry name" value="KR_dom"/>
</dbReference>
<evidence type="ECO:0000256" key="2">
    <source>
        <dbReference type="ARBA" id="ARBA00023002"/>
    </source>
</evidence>
<dbReference type="InterPro" id="IPR020904">
    <property type="entry name" value="Sc_DH/Rdtase_CS"/>
</dbReference>
<dbReference type="OrthoDB" id="9808814at2"/>
<sequence>MELKNKKVLITGGSAGIGKAIIGQLVQHGVQDISVIGRRKEQLEALKAEFIGVNILAIPANVSEATDLDRAVAVISQEWGELDILINCAGVVSAGPLSQQSDEDVIGQINTNLTGLILLTKKTLPLLQKSSEGGLINVSSFYGYVAMPFYSVYAASKAAVGQFSDAMRRELYQYPLHVMTVYPSTTDTEMMKTAIVDKMDTAEDVAIATITGFMQKEINVIMGSKEKVNQIRTNFLEPEKIDQVSAAGFEAQRTRTKNHRSM</sequence>
<dbReference type="SUPFAM" id="SSF51735">
    <property type="entry name" value="NAD(P)-binding Rossmann-fold domains"/>
    <property type="match status" value="1"/>
</dbReference>
<reference evidence="5 6" key="1">
    <citation type="submission" date="2016-10" db="EMBL/GenBank/DDBJ databases">
        <authorList>
            <person name="de Groot N.N."/>
        </authorList>
    </citation>
    <scope>NUCLEOTIDE SEQUENCE [LARGE SCALE GENOMIC DNA]</scope>
    <source>
        <strain evidence="5 6">DSM 19033</strain>
    </source>
</reference>